<keyword evidence="4" id="KW-1185">Reference proteome</keyword>
<dbReference type="Proteomes" id="UP000807469">
    <property type="component" value="Unassembled WGS sequence"/>
</dbReference>
<reference evidence="3" key="1">
    <citation type="submission" date="2020-11" db="EMBL/GenBank/DDBJ databases">
        <authorList>
            <consortium name="DOE Joint Genome Institute"/>
            <person name="Ahrendt S."/>
            <person name="Riley R."/>
            <person name="Andreopoulos W."/>
            <person name="Labutti K."/>
            <person name="Pangilinan J."/>
            <person name="Ruiz-Duenas F.J."/>
            <person name="Barrasa J.M."/>
            <person name="Sanchez-Garcia M."/>
            <person name="Camarero S."/>
            <person name="Miyauchi S."/>
            <person name="Serrano A."/>
            <person name="Linde D."/>
            <person name="Babiker R."/>
            <person name="Drula E."/>
            <person name="Ayuso-Fernandez I."/>
            <person name="Pacheco R."/>
            <person name="Padilla G."/>
            <person name="Ferreira P."/>
            <person name="Barriuso J."/>
            <person name="Kellner H."/>
            <person name="Castanera R."/>
            <person name="Alfaro M."/>
            <person name="Ramirez L."/>
            <person name="Pisabarro A.G."/>
            <person name="Kuo A."/>
            <person name="Tritt A."/>
            <person name="Lipzen A."/>
            <person name="He G."/>
            <person name="Yan M."/>
            <person name="Ng V."/>
            <person name="Cullen D."/>
            <person name="Martin F."/>
            <person name="Rosso M.-N."/>
            <person name="Henrissat B."/>
            <person name="Hibbett D."/>
            <person name="Martinez A.T."/>
            <person name="Grigoriev I.V."/>
        </authorList>
    </citation>
    <scope>NUCLEOTIDE SEQUENCE</scope>
    <source>
        <strain evidence="3">CIRM-BRFM 674</strain>
    </source>
</reference>
<accession>A0A9P5YRW7</accession>
<evidence type="ECO:0000259" key="2">
    <source>
        <dbReference type="PROSITE" id="PS50157"/>
    </source>
</evidence>
<evidence type="ECO:0000313" key="4">
    <source>
        <dbReference type="Proteomes" id="UP000807469"/>
    </source>
</evidence>
<feature type="domain" description="C2H2-type" evidence="2">
    <location>
        <begin position="44"/>
        <end position="72"/>
    </location>
</feature>
<keyword evidence="1" id="KW-0862">Zinc</keyword>
<dbReference type="PROSITE" id="PS00028">
    <property type="entry name" value="ZINC_FINGER_C2H2_1"/>
    <property type="match status" value="1"/>
</dbReference>
<evidence type="ECO:0000313" key="3">
    <source>
        <dbReference type="EMBL" id="KAF9474387.1"/>
    </source>
</evidence>
<feature type="non-terminal residue" evidence="3">
    <location>
        <position position="810"/>
    </location>
</feature>
<proteinExistence type="predicted"/>
<sequence length="810" mass="91835">MKVEAHSQLEIAAIFSENHLLDTLSVDFTNVIPAIEGLDVVHVYQCTKCPLLYGKLNSVQKHFREVHFADNMPSEWKTLPAQRADQAQSSTWFQVIPPMDSSHTVSNSALVVSQIEHQLKVCSSMDNLEDLDVRNVTPWLRITRWHEYTKGYNMGDLRNMVMQPNRIQFARLKNALAEFWMSSSNLINSSPLLLLQKLNTPFVEQTTINSILFSGLSNTPFHLHQDHAARMETYILPVVGLLGMLLRGSFVYPLTLPHVIHQAVDQLDAELQIQEAKRLSSSVFAVLIALWTYKWLPTAASPITDPTIIYLMLSSIQKDGKFMEPKLITNIIARFEYVMRLAFLQAMHSQSDLEHAAETLSIWYQEKHDSTFNSLRSLQHIASSIAFSTLSLPKIWWIDRDHHQSLLYKGYPIHFSAFPSMFTIIEDRMAKIWQDDILCGLSLKVEYDRLYDDIGNTDPGYSFLSDTRNLCFKDRMQLLRAFLDTPALRKRFVLHDHGGVLRWNIFELRKWLASYASFQLLQLLLVMMATGSPSRTTEITALLLKNTATNPLRNLVVFDRHVTVLCTYQKTSSLSGNDKCIPHALTGFGADLLVQDLAIARPFAEVAALVSYPVSLNVLRLLKTHVFVNQNRLFNTEDVTTALEEISLKGIGVKLGVNGWRHVSTAFRRKLCTRLDDLFEEDQMDTVQALQSGHSRQTENRVYALSADSLLGAPEDLLPLFLDASKDWQLACKLVPGGLGLSYMDSRAAFFQKLAQTGIIQLVNPSTTASSDLFNLLQEVRTEMKVFADIKQILQGFRAPQLDTMREGIA</sequence>
<dbReference type="GO" id="GO:0008270">
    <property type="term" value="F:zinc ion binding"/>
    <property type="evidence" value="ECO:0007669"/>
    <property type="project" value="UniProtKB-KW"/>
</dbReference>
<evidence type="ECO:0000256" key="1">
    <source>
        <dbReference type="PROSITE-ProRule" id="PRU00042"/>
    </source>
</evidence>
<dbReference type="InterPro" id="IPR013087">
    <property type="entry name" value="Znf_C2H2_type"/>
</dbReference>
<gene>
    <name evidence="3" type="ORF">BDN70DRAFT_898983</name>
</gene>
<organism evidence="3 4">
    <name type="scientific">Pholiota conissans</name>
    <dbReference type="NCBI Taxonomy" id="109636"/>
    <lineage>
        <taxon>Eukaryota</taxon>
        <taxon>Fungi</taxon>
        <taxon>Dikarya</taxon>
        <taxon>Basidiomycota</taxon>
        <taxon>Agaricomycotina</taxon>
        <taxon>Agaricomycetes</taxon>
        <taxon>Agaricomycetidae</taxon>
        <taxon>Agaricales</taxon>
        <taxon>Agaricineae</taxon>
        <taxon>Strophariaceae</taxon>
        <taxon>Pholiota</taxon>
    </lineage>
</organism>
<dbReference type="EMBL" id="MU155381">
    <property type="protein sequence ID" value="KAF9474387.1"/>
    <property type="molecule type" value="Genomic_DNA"/>
</dbReference>
<dbReference type="PROSITE" id="PS50157">
    <property type="entry name" value="ZINC_FINGER_C2H2_2"/>
    <property type="match status" value="1"/>
</dbReference>
<dbReference type="AlphaFoldDB" id="A0A9P5YRW7"/>
<dbReference type="OrthoDB" id="3151137at2759"/>
<keyword evidence="1" id="KW-0479">Metal-binding</keyword>
<keyword evidence="1" id="KW-0863">Zinc-finger</keyword>
<comment type="caution">
    <text evidence="3">The sequence shown here is derived from an EMBL/GenBank/DDBJ whole genome shotgun (WGS) entry which is preliminary data.</text>
</comment>
<protein>
    <recommendedName>
        <fullName evidence="2">C2H2-type domain-containing protein</fullName>
    </recommendedName>
</protein>
<name>A0A9P5YRW7_9AGAR</name>